<comment type="similarity">
    <text evidence="2">Belongs to the GtrA family.</text>
</comment>
<feature type="transmembrane region" description="Helical" evidence="6">
    <location>
        <begin position="71"/>
        <end position="93"/>
    </location>
</feature>
<dbReference type="InterPro" id="IPR051401">
    <property type="entry name" value="GtrA_CellWall_Glycosyl"/>
</dbReference>
<comment type="subcellular location">
    <subcellularLocation>
        <location evidence="1">Membrane</location>
        <topology evidence="1">Multi-pass membrane protein</topology>
    </subcellularLocation>
</comment>
<accession>A0A4R5UHR1</accession>
<feature type="domain" description="GtrA/DPMS transmembrane" evidence="7">
    <location>
        <begin position="7"/>
        <end position="122"/>
    </location>
</feature>
<keyword evidence="9" id="KW-1185">Reference proteome</keyword>
<feature type="transmembrane region" description="Helical" evidence="6">
    <location>
        <begin position="99"/>
        <end position="122"/>
    </location>
</feature>
<name>A0A4R5UHR1_9HYPH</name>
<dbReference type="PANTHER" id="PTHR38459:SF1">
    <property type="entry name" value="PROPHAGE BACTOPRENOL-LINKED GLUCOSE TRANSLOCASE HOMOLOG"/>
    <property type="match status" value="1"/>
</dbReference>
<sequence length="124" mass="13585">MSRIFWFLLAGGGGFLVDAGLTHVLITVAGLSPLAARVPAIMAAMAFTWLINRSRTFGPSRRSLAVEGFRYWAVGITSAALNYAIYSSLIFITPLLQPIVAIILSSLAATFYSFFGYSRFVFRH</sequence>
<protein>
    <submittedName>
        <fullName evidence="8">GtrA family protein</fullName>
    </submittedName>
</protein>
<dbReference type="GO" id="GO:0005886">
    <property type="term" value="C:plasma membrane"/>
    <property type="evidence" value="ECO:0007669"/>
    <property type="project" value="TreeGrafter"/>
</dbReference>
<proteinExistence type="inferred from homology"/>
<dbReference type="InterPro" id="IPR007267">
    <property type="entry name" value="GtrA_DPMS_TM"/>
</dbReference>
<evidence type="ECO:0000256" key="3">
    <source>
        <dbReference type="ARBA" id="ARBA00022692"/>
    </source>
</evidence>
<comment type="caution">
    <text evidence="8">The sequence shown here is derived from an EMBL/GenBank/DDBJ whole genome shotgun (WGS) entry which is preliminary data.</text>
</comment>
<dbReference type="EMBL" id="SMTL01000003">
    <property type="protein sequence ID" value="TDK35417.1"/>
    <property type="molecule type" value="Genomic_DNA"/>
</dbReference>
<dbReference type="PANTHER" id="PTHR38459">
    <property type="entry name" value="PROPHAGE BACTOPRENOL-LINKED GLUCOSE TRANSLOCASE HOMOLOG"/>
    <property type="match status" value="1"/>
</dbReference>
<gene>
    <name evidence="8" type="ORF">E2F50_14325</name>
</gene>
<keyword evidence="3 6" id="KW-0812">Transmembrane</keyword>
<evidence type="ECO:0000313" key="8">
    <source>
        <dbReference type="EMBL" id="TDK35417.1"/>
    </source>
</evidence>
<evidence type="ECO:0000256" key="2">
    <source>
        <dbReference type="ARBA" id="ARBA00009399"/>
    </source>
</evidence>
<feature type="transmembrane region" description="Helical" evidence="6">
    <location>
        <begin position="29"/>
        <end position="51"/>
    </location>
</feature>
<reference evidence="8 9" key="1">
    <citation type="submission" date="2019-03" db="EMBL/GenBank/DDBJ databases">
        <title>Rhizobium sp. nov., an bacterium isolated from biocrust in Mu Us Desert.</title>
        <authorList>
            <person name="Lixiong L."/>
        </authorList>
    </citation>
    <scope>NUCLEOTIDE SEQUENCE [LARGE SCALE GENOMIC DNA]</scope>
    <source>
        <strain evidence="8 9">SPY-1</strain>
    </source>
</reference>
<dbReference type="Proteomes" id="UP000295238">
    <property type="component" value="Unassembled WGS sequence"/>
</dbReference>
<evidence type="ECO:0000256" key="4">
    <source>
        <dbReference type="ARBA" id="ARBA00022989"/>
    </source>
</evidence>
<keyword evidence="4 6" id="KW-1133">Transmembrane helix</keyword>
<dbReference type="Pfam" id="PF04138">
    <property type="entry name" value="GtrA_DPMS_TM"/>
    <property type="match status" value="1"/>
</dbReference>
<dbReference type="GO" id="GO:0000271">
    <property type="term" value="P:polysaccharide biosynthetic process"/>
    <property type="evidence" value="ECO:0007669"/>
    <property type="project" value="InterPro"/>
</dbReference>
<evidence type="ECO:0000256" key="5">
    <source>
        <dbReference type="ARBA" id="ARBA00023136"/>
    </source>
</evidence>
<evidence type="ECO:0000313" key="9">
    <source>
        <dbReference type="Proteomes" id="UP000295238"/>
    </source>
</evidence>
<evidence type="ECO:0000259" key="7">
    <source>
        <dbReference type="Pfam" id="PF04138"/>
    </source>
</evidence>
<dbReference type="OrthoDB" id="7360864at2"/>
<evidence type="ECO:0000256" key="1">
    <source>
        <dbReference type="ARBA" id="ARBA00004141"/>
    </source>
</evidence>
<organism evidence="8 9">
    <name type="scientific">Rhizobium deserti</name>
    <dbReference type="NCBI Taxonomy" id="2547961"/>
    <lineage>
        <taxon>Bacteria</taxon>
        <taxon>Pseudomonadati</taxon>
        <taxon>Pseudomonadota</taxon>
        <taxon>Alphaproteobacteria</taxon>
        <taxon>Hyphomicrobiales</taxon>
        <taxon>Rhizobiaceae</taxon>
        <taxon>Rhizobium/Agrobacterium group</taxon>
        <taxon>Rhizobium</taxon>
    </lineage>
</organism>
<keyword evidence="5 6" id="KW-0472">Membrane</keyword>
<dbReference type="AlphaFoldDB" id="A0A4R5UHR1"/>
<dbReference type="RefSeq" id="WP_133316839.1">
    <property type="nucleotide sequence ID" value="NZ_SMTL01000003.1"/>
</dbReference>
<evidence type="ECO:0000256" key="6">
    <source>
        <dbReference type="SAM" id="Phobius"/>
    </source>
</evidence>